<feature type="coiled-coil region" evidence="1">
    <location>
        <begin position="145"/>
        <end position="179"/>
    </location>
</feature>
<feature type="compositionally biased region" description="Low complexity" evidence="2">
    <location>
        <begin position="280"/>
        <end position="295"/>
    </location>
</feature>
<dbReference type="Pfam" id="PF15676">
    <property type="entry name" value="S6OS1"/>
    <property type="match status" value="1"/>
</dbReference>
<reference evidence="3 4" key="1">
    <citation type="journal article" date="2013" name="Nature">
        <title>Insights into bilaterian evolution from three spiralian genomes.</title>
        <authorList>
            <person name="Simakov O."/>
            <person name="Marletaz F."/>
            <person name="Cho S.J."/>
            <person name="Edsinger-Gonzales E."/>
            <person name="Havlak P."/>
            <person name="Hellsten U."/>
            <person name="Kuo D.H."/>
            <person name="Larsson T."/>
            <person name="Lv J."/>
            <person name="Arendt D."/>
            <person name="Savage R."/>
            <person name="Osoegawa K."/>
            <person name="de Jong P."/>
            <person name="Grimwood J."/>
            <person name="Chapman J.A."/>
            <person name="Shapiro H."/>
            <person name="Aerts A."/>
            <person name="Otillar R.P."/>
            <person name="Terry A.Y."/>
            <person name="Boore J.L."/>
            <person name="Grigoriev I.V."/>
            <person name="Lindberg D.R."/>
            <person name="Seaver E.C."/>
            <person name="Weisblat D.A."/>
            <person name="Putnam N.H."/>
            <person name="Rokhsar D.S."/>
        </authorList>
    </citation>
    <scope>NUCLEOTIDE SEQUENCE [LARGE SCALE GENOMIC DNA]</scope>
</reference>
<feature type="compositionally biased region" description="Low complexity" evidence="2">
    <location>
        <begin position="249"/>
        <end position="268"/>
    </location>
</feature>
<dbReference type="OrthoDB" id="6022714at2759"/>
<feature type="region of interest" description="Disordered" evidence="2">
    <location>
        <begin position="372"/>
        <end position="425"/>
    </location>
</feature>
<keyword evidence="4" id="KW-1185">Reference proteome</keyword>
<feature type="compositionally biased region" description="Low complexity" evidence="2">
    <location>
        <begin position="404"/>
        <end position="422"/>
    </location>
</feature>
<dbReference type="HOGENOM" id="CLU_467932_0_0_1"/>
<gene>
    <name evidence="3" type="ORF">LOTGIDRAFT_229018</name>
</gene>
<feature type="compositionally biased region" description="Polar residues" evidence="2">
    <location>
        <begin position="542"/>
        <end position="583"/>
    </location>
</feature>
<proteinExistence type="predicted"/>
<feature type="compositionally biased region" description="Polar residues" evidence="2">
    <location>
        <begin position="373"/>
        <end position="393"/>
    </location>
</feature>
<dbReference type="GeneID" id="20247870"/>
<evidence type="ECO:0000256" key="2">
    <source>
        <dbReference type="SAM" id="MobiDB-lite"/>
    </source>
</evidence>
<dbReference type="OMA" id="QHYESIW"/>
<dbReference type="Proteomes" id="UP000030746">
    <property type="component" value="Unassembled WGS sequence"/>
</dbReference>
<keyword evidence="1" id="KW-0175">Coiled coil</keyword>
<dbReference type="CTD" id="20247870"/>
<evidence type="ECO:0000256" key="1">
    <source>
        <dbReference type="SAM" id="Coils"/>
    </source>
</evidence>
<name>V3ZXH6_LOTGI</name>
<dbReference type="EMBL" id="KB202619">
    <property type="protein sequence ID" value="ESO89092.1"/>
    <property type="molecule type" value="Genomic_DNA"/>
</dbReference>
<sequence length="583" mass="65309">MAMIENILNSTEASDLDKLLQSFEFDNKQYVKLIEKENQQIEAYMKETEVKQNNLMQLQLLISKLDDDTKRSHRQFTQNRENCESLRKTTVVLMEHEVALHKKLTSIYSTGENDRSERAGVLQHYRNIWEDYSATYKRFPLAIKLQKKQDEFGVLSQQVESARQQADQLKEKITLAQDDEADEMESDIALLNTNNNEEIGMETDKTIQPMEGQDSQLLKEKESSTQREEANGETDRQPMEVTAVNPNQSLNRRGNNRTNSSGSTTLTSVPTIPSINQNAKSSPSPSSNISKTPTIRPHSDHDNNQQRFNNMQITPRPRTPIILTPRIPNLLAPRPPRHQGTGRPHYPLTMMQETRGLRSFSPQILRSPMIRSQIPNIQSPVRQTVIQNKSPQVTEKKKTPTVTNSPKTPKNSSANSSSSNSPFDLDKHLEKMQNLKKSPGFMPLKSRAMFDNQGDCVISSPAAGFLQTFNQNNKMTAEAQATGRPEFNMSLFSNISSPETANSSVFSFGVDSMTAEPGSDTANSFMGFFEGSGSNNDKEDTSGFSFNFSGNDTGAKSPESTEGFTFNFGGSSEQQPSSVFSLF</sequence>
<dbReference type="RefSeq" id="XP_009060134.1">
    <property type="nucleotide sequence ID" value="XM_009061886.1"/>
</dbReference>
<feature type="coiled-coil region" evidence="1">
    <location>
        <begin position="27"/>
        <end position="54"/>
    </location>
</feature>
<evidence type="ECO:0000313" key="3">
    <source>
        <dbReference type="EMBL" id="ESO89092.1"/>
    </source>
</evidence>
<feature type="compositionally biased region" description="Polar residues" evidence="2">
    <location>
        <begin position="269"/>
        <end position="279"/>
    </location>
</feature>
<dbReference type="AlphaFoldDB" id="V3ZXH6"/>
<evidence type="ECO:0000313" key="4">
    <source>
        <dbReference type="Proteomes" id="UP000030746"/>
    </source>
</evidence>
<dbReference type="InterPro" id="IPR031380">
    <property type="entry name" value="SIX6OS1"/>
</dbReference>
<dbReference type="KEGG" id="lgi:LOTGIDRAFT_229018"/>
<organism evidence="3 4">
    <name type="scientific">Lottia gigantea</name>
    <name type="common">Giant owl limpet</name>
    <dbReference type="NCBI Taxonomy" id="225164"/>
    <lineage>
        <taxon>Eukaryota</taxon>
        <taxon>Metazoa</taxon>
        <taxon>Spiralia</taxon>
        <taxon>Lophotrochozoa</taxon>
        <taxon>Mollusca</taxon>
        <taxon>Gastropoda</taxon>
        <taxon>Patellogastropoda</taxon>
        <taxon>Lottioidea</taxon>
        <taxon>Lottiidae</taxon>
        <taxon>Lottia</taxon>
    </lineage>
</organism>
<accession>V3ZXH6</accession>
<feature type="region of interest" description="Disordered" evidence="2">
    <location>
        <begin position="534"/>
        <end position="583"/>
    </location>
</feature>
<protein>
    <submittedName>
        <fullName evidence="3">Uncharacterized protein</fullName>
    </submittedName>
</protein>
<feature type="region of interest" description="Disordered" evidence="2">
    <location>
        <begin position="195"/>
        <end position="321"/>
    </location>
</feature>
<feature type="compositionally biased region" description="Basic and acidic residues" evidence="2">
    <location>
        <begin position="217"/>
        <end position="238"/>
    </location>
</feature>